<organism evidence="6 7">
    <name type="scientific">Lentinula edodes</name>
    <name type="common">Shiitake mushroom</name>
    <name type="synonym">Lentinus edodes</name>
    <dbReference type="NCBI Taxonomy" id="5353"/>
    <lineage>
        <taxon>Eukaryota</taxon>
        <taxon>Fungi</taxon>
        <taxon>Dikarya</taxon>
        <taxon>Basidiomycota</taxon>
        <taxon>Agaricomycotina</taxon>
        <taxon>Agaricomycetes</taxon>
        <taxon>Agaricomycetidae</taxon>
        <taxon>Agaricales</taxon>
        <taxon>Marasmiineae</taxon>
        <taxon>Omphalotaceae</taxon>
        <taxon>Lentinula</taxon>
    </lineage>
</organism>
<evidence type="ECO:0000256" key="4">
    <source>
        <dbReference type="SAM" id="MobiDB-lite"/>
    </source>
</evidence>
<feature type="compositionally biased region" description="Low complexity" evidence="4">
    <location>
        <begin position="502"/>
        <end position="519"/>
    </location>
</feature>
<keyword evidence="7" id="KW-1185">Reference proteome</keyword>
<dbReference type="GO" id="GO:0000978">
    <property type="term" value="F:RNA polymerase II cis-regulatory region sequence-specific DNA binding"/>
    <property type="evidence" value="ECO:0007669"/>
    <property type="project" value="TreeGrafter"/>
</dbReference>
<evidence type="ECO:0000256" key="3">
    <source>
        <dbReference type="PROSITE-ProRule" id="PRU00267"/>
    </source>
</evidence>
<sequence>MAFAMLSHLGGGSLGLHLQNFYGNVSLFPHLPYWTNTNAGRLTTIRMPATRSWARRKSSLGLVSVPPAKPGIYGVQTPEPNRLTFCPNVTPTTFKTEADAEDMYDDSADDSSATLFPPSSTPAPPPRRRRAPPGKRRSLGYIPRPPNAFMLFRADFVKQKHVPNSIETNHSSLSKIIGSCWRSLPTEEKAIWEKRARAEKAEHKRKYPEYRFRPVHNKNKTKSADSPSANKKTKTDSLPPPLASIEALRTEREGFIAQSLLDGLKGDALKEKVSWWDDAHGWDESAEGMAALEARAMTPHVQSNSDAFPARSAVPIARYPARRPSSVPLPNDFLPFQGGYQQTQQYLSQYSDAPFSHATETSHGLSMDLAGYNGTHVAQSSFHMLPPLNALRPPSPSPTNFNVGSISRQQRMVLGGRRASSAQAFVNYGRPEDSWAIPHTNWPDVHGQWVGANWQTGYGEGTGSSPSTSASSLPLQTETDELPEVDTSLFQPGFAFGGSTFSIPSSQQPQPSPFDVQQQCNPFENYSMEQSNDFELVQQFLQEQQNQFHNPHNLSLPALDTHSYSPLDTSPLSSSSVQSYSPAYSGSPPPSEKEQELVLHAPQPVHPASVEDVGLTYHEHDQSPAQSSTEDFQMQSSGSRSASASLLAPIDSAAAFDDLWKGLSSSGSFAAVMGFSIDSTVQQADEFAYQQPSPVLESESGANSHEPGAFPRPGNDEFQQPVQTQHEQLTMY</sequence>
<feature type="region of interest" description="Disordered" evidence="4">
    <location>
        <begin position="500"/>
        <end position="519"/>
    </location>
</feature>
<feature type="region of interest" description="Disordered" evidence="4">
    <location>
        <begin position="551"/>
        <end position="596"/>
    </location>
</feature>
<feature type="region of interest" description="Disordered" evidence="4">
    <location>
        <begin position="203"/>
        <end position="241"/>
    </location>
</feature>
<dbReference type="Proteomes" id="UP000188533">
    <property type="component" value="Unassembled WGS sequence"/>
</dbReference>
<dbReference type="CDD" id="cd01389">
    <property type="entry name" value="HMG-box_ROX1-like"/>
    <property type="match status" value="1"/>
</dbReference>
<reference evidence="6 7" key="1">
    <citation type="submission" date="2016-08" db="EMBL/GenBank/DDBJ databases">
        <authorList>
            <consortium name="Lentinula edodes genome sequencing consortium"/>
            <person name="Sakamoto Y."/>
            <person name="Nakade K."/>
            <person name="Sato S."/>
            <person name="Yoshida Y."/>
            <person name="Miyazaki K."/>
            <person name="Natsume S."/>
            <person name="Konno N."/>
        </authorList>
    </citation>
    <scope>NUCLEOTIDE SEQUENCE [LARGE SCALE GENOMIC DNA]</scope>
    <source>
        <strain evidence="6 7">NBRC 111202</strain>
    </source>
</reference>
<feature type="region of interest" description="Disordered" evidence="4">
    <location>
        <begin position="453"/>
        <end position="479"/>
    </location>
</feature>
<dbReference type="AlphaFoldDB" id="A0A1Q3DWT5"/>
<dbReference type="Pfam" id="PF00505">
    <property type="entry name" value="HMG_box"/>
    <property type="match status" value="1"/>
</dbReference>
<evidence type="ECO:0000313" key="6">
    <source>
        <dbReference type="EMBL" id="GAV99293.1"/>
    </source>
</evidence>
<dbReference type="PROSITE" id="PS50118">
    <property type="entry name" value="HMG_BOX_2"/>
    <property type="match status" value="1"/>
</dbReference>
<evidence type="ECO:0000256" key="2">
    <source>
        <dbReference type="ARBA" id="ARBA00023242"/>
    </source>
</evidence>
<dbReference type="Gene3D" id="1.10.30.10">
    <property type="entry name" value="High mobility group box domain"/>
    <property type="match status" value="1"/>
</dbReference>
<feature type="compositionally biased region" description="Basic residues" evidence="4">
    <location>
        <begin position="126"/>
        <end position="138"/>
    </location>
</feature>
<accession>A0A1Q3DWT5</accession>
<evidence type="ECO:0000259" key="5">
    <source>
        <dbReference type="PROSITE" id="PS50118"/>
    </source>
</evidence>
<comment type="caution">
    <text evidence="6">The sequence shown here is derived from an EMBL/GenBank/DDBJ whole genome shotgun (WGS) entry which is preliminary data.</text>
</comment>
<keyword evidence="1 3" id="KW-0238">DNA-binding</keyword>
<dbReference type="GO" id="GO:0000981">
    <property type="term" value="F:DNA-binding transcription factor activity, RNA polymerase II-specific"/>
    <property type="evidence" value="ECO:0007669"/>
    <property type="project" value="TreeGrafter"/>
</dbReference>
<proteinExistence type="predicted"/>
<dbReference type="SMART" id="SM00398">
    <property type="entry name" value="HMG"/>
    <property type="match status" value="1"/>
</dbReference>
<feature type="compositionally biased region" description="Low complexity" evidence="4">
    <location>
        <begin position="463"/>
        <end position="475"/>
    </location>
</feature>
<dbReference type="InterPro" id="IPR009071">
    <property type="entry name" value="HMG_box_dom"/>
</dbReference>
<dbReference type="InterPro" id="IPR036910">
    <property type="entry name" value="HMG_box_dom_sf"/>
</dbReference>
<dbReference type="EMBL" id="BDGU01000012">
    <property type="protein sequence ID" value="GAV99293.1"/>
    <property type="molecule type" value="Genomic_DNA"/>
</dbReference>
<dbReference type="STRING" id="5353.A0A1Q3DWT5"/>
<feature type="region of interest" description="Disordered" evidence="4">
    <location>
        <begin position="692"/>
        <end position="732"/>
    </location>
</feature>
<evidence type="ECO:0000313" key="7">
    <source>
        <dbReference type="Proteomes" id="UP000188533"/>
    </source>
</evidence>
<protein>
    <recommendedName>
        <fullName evidence="5">HMG box domain-containing protein</fullName>
    </recommendedName>
</protein>
<dbReference type="PANTHER" id="PTHR45789">
    <property type="entry name" value="FI18025P1"/>
    <property type="match status" value="1"/>
</dbReference>
<evidence type="ECO:0000256" key="1">
    <source>
        <dbReference type="ARBA" id="ARBA00023125"/>
    </source>
</evidence>
<feature type="domain" description="HMG box" evidence="5">
    <location>
        <begin position="142"/>
        <end position="211"/>
    </location>
</feature>
<feature type="compositionally biased region" description="Low complexity" evidence="4">
    <location>
        <begin position="563"/>
        <end position="586"/>
    </location>
</feature>
<gene>
    <name evidence="6" type="ORF">LENED_000738</name>
</gene>
<name>A0A1Q3DWT5_LENED</name>
<dbReference type="InterPro" id="IPR051356">
    <property type="entry name" value="SOX/SOX-like_TF"/>
</dbReference>
<reference evidence="6 7" key="2">
    <citation type="submission" date="2017-02" db="EMBL/GenBank/DDBJ databases">
        <title>A genome survey and senescence transcriptome analysis in Lentinula edodes.</title>
        <authorList>
            <person name="Sakamoto Y."/>
            <person name="Nakade K."/>
            <person name="Sato S."/>
            <person name="Yoshida Y."/>
            <person name="Miyazaki K."/>
            <person name="Natsume S."/>
            <person name="Konno N."/>
        </authorList>
    </citation>
    <scope>NUCLEOTIDE SEQUENCE [LARGE SCALE GENOMIC DNA]</scope>
    <source>
        <strain evidence="6 7">NBRC 111202</strain>
    </source>
</reference>
<dbReference type="GO" id="GO:0005634">
    <property type="term" value="C:nucleus"/>
    <property type="evidence" value="ECO:0007669"/>
    <property type="project" value="UniProtKB-UniRule"/>
</dbReference>
<feature type="region of interest" description="Disordered" evidence="4">
    <location>
        <begin position="104"/>
        <end position="142"/>
    </location>
</feature>
<feature type="DNA-binding region" description="HMG box" evidence="3">
    <location>
        <begin position="142"/>
        <end position="211"/>
    </location>
</feature>
<feature type="compositionally biased region" description="Polar residues" evidence="4">
    <location>
        <begin position="717"/>
        <end position="732"/>
    </location>
</feature>
<feature type="compositionally biased region" description="Basic and acidic residues" evidence="4">
    <location>
        <begin position="203"/>
        <end position="212"/>
    </location>
</feature>
<dbReference type="SUPFAM" id="SSF47095">
    <property type="entry name" value="HMG-box"/>
    <property type="match status" value="1"/>
</dbReference>
<keyword evidence="2 3" id="KW-0539">Nucleus</keyword>
<dbReference type="PANTHER" id="PTHR45789:SF2">
    <property type="entry name" value="FI18025P1"/>
    <property type="match status" value="1"/>
</dbReference>